<protein>
    <submittedName>
        <fullName evidence="1">Uncharacterized protein</fullName>
    </submittedName>
</protein>
<organism evidence="1 2">
    <name type="scientific">Meloidogyne graminicola</name>
    <dbReference type="NCBI Taxonomy" id="189291"/>
    <lineage>
        <taxon>Eukaryota</taxon>
        <taxon>Metazoa</taxon>
        <taxon>Ecdysozoa</taxon>
        <taxon>Nematoda</taxon>
        <taxon>Chromadorea</taxon>
        <taxon>Rhabditida</taxon>
        <taxon>Tylenchina</taxon>
        <taxon>Tylenchomorpha</taxon>
        <taxon>Tylenchoidea</taxon>
        <taxon>Meloidogynidae</taxon>
        <taxon>Meloidogyninae</taxon>
        <taxon>Meloidogyne</taxon>
    </lineage>
</organism>
<sequence>MLTKNIQRAADLLFALNESYNLINFEESIKQIEDIFECLDQLKNDQNNLQNYLLINKSLIKFKNILWEILGIKKYSDNIEEKMENKKKIIFSDSYIAFLDILSIKKDENSKIILNILEKGNKGYF</sequence>
<gene>
    <name evidence="1" type="ORF">Mgra_00002910</name>
</gene>
<proteinExistence type="predicted"/>
<keyword evidence="2" id="KW-1185">Reference proteome</keyword>
<dbReference type="OrthoDB" id="10554325at2759"/>
<evidence type="ECO:0000313" key="2">
    <source>
        <dbReference type="Proteomes" id="UP000605970"/>
    </source>
</evidence>
<dbReference type="AlphaFoldDB" id="A0A8S9ZVC6"/>
<dbReference type="Proteomes" id="UP000605970">
    <property type="component" value="Unassembled WGS sequence"/>
</dbReference>
<accession>A0A8S9ZVC6</accession>
<comment type="caution">
    <text evidence="1">The sequence shown here is derived from an EMBL/GenBank/DDBJ whole genome shotgun (WGS) entry which is preliminary data.</text>
</comment>
<dbReference type="EMBL" id="JABEBT010000018">
    <property type="protein sequence ID" value="KAF7637653.1"/>
    <property type="molecule type" value="Genomic_DNA"/>
</dbReference>
<evidence type="ECO:0000313" key="1">
    <source>
        <dbReference type="EMBL" id="KAF7637653.1"/>
    </source>
</evidence>
<name>A0A8S9ZVC6_9BILA</name>
<reference evidence="1" key="1">
    <citation type="journal article" date="2020" name="Ecol. Evol.">
        <title>Genome structure and content of the rice root-knot nematode (Meloidogyne graminicola).</title>
        <authorList>
            <person name="Phan N.T."/>
            <person name="Danchin E.G.J."/>
            <person name="Klopp C."/>
            <person name="Perfus-Barbeoch L."/>
            <person name="Kozlowski D.K."/>
            <person name="Koutsovoulos G.D."/>
            <person name="Lopez-Roques C."/>
            <person name="Bouchez O."/>
            <person name="Zahm M."/>
            <person name="Besnard G."/>
            <person name="Bellafiore S."/>
        </authorList>
    </citation>
    <scope>NUCLEOTIDE SEQUENCE</scope>
    <source>
        <strain evidence="1">VN-18</strain>
    </source>
</reference>